<dbReference type="Proteomes" id="UP000285456">
    <property type="component" value="Unassembled WGS sequence"/>
</dbReference>
<keyword evidence="2" id="KW-1185">Reference proteome</keyword>
<accession>A0A417YMY3</accession>
<evidence type="ECO:0000313" key="1">
    <source>
        <dbReference type="EMBL" id="RHW35086.1"/>
    </source>
</evidence>
<dbReference type="OrthoDB" id="2704571at2"/>
<dbReference type="EMBL" id="QWEH01000001">
    <property type="protein sequence ID" value="RHW35086.1"/>
    <property type="molecule type" value="Genomic_DNA"/>
</dbReference>
<dbReference type="Pfam" id="PF14276">
    <property type="entry name" value="DUF4363"/>
    <property type="match status" value="1"/>
</dbReference>
<proteinExistence type="predicted"/>
<organism evidence="1 2">
    <name type="scientific">Oceanobacillus profundus</name>
    <dbReference type="NCBI Taxonomy" id="372463"/>
    <lineage>
        <taxon>Bacteria</taxon>
        <taxon>Bacillati</taxon>
        <taxon>Bacillota</taxon>
        <taxon>Bacilli</taxon>
        <taxon>Bacillales</taxon>
        <taxon>Bacillaceae</taxon>
        <taxon>Oceanobacillus</taxon>
    </lineage>
</organism>
<gene>
    <name evidence="1" type="ORF">D1B32_00235</name>
</gene>
<name>A0A417YMY3_9BACI</name>
<reference evidence="1 2" key="1">
    <citation type="journal article" date="2007" name="Int. J. Syst. Evol. Microbiol.">
        <title>Oceanobacillus profundus sp. nov., isolated from a deep-sea sediment core.</title>
        <authorList>
            <person name="Kim Y.G."/>
            <person name="Choi D.H."/>
            <person name="Hyun S."/>
            <person name="Cho B.C."/>
        </authorList>
    </citation>
    <scope>NUCLEOTIDE SEQUENCE [LARGE SCALE GENOMIC DNA]</scope>
    <source>
        <strain evidence="1 2">DSM 18246</strain>
    </source>
</reference>
<sequence>MYNHSSNTEGQLGMKKIKILLAFLAILLAGCTNQVGGDYFFNHIDQIEQEIDQSNWDKIAVQTDELKKMYKKNRWKIQLLGDEGEYEELHISINILIAAVLEEDSTSARLELATVRSILEDIYSL</sequence>
<protein>
    <submittedName>
        <fullName evidence="1">DUF4363 family protein</fullName>
    </submittedName>
</protein>
<evidence type="ECO:0000313" key="2">
    <source>
        <dbReference type="Proteomes" id="UP000285456"/>
    </source>
</evidence>
<dbReference type="InterPro" id="IPR025373">
    <property type="entry name" value="DUF4363"/>
</dbReference>
<comment type="caution">
    <text evidence="1">The sequence shown here is derived from an EMBL/GenBank/DDBJ whole genome shotgun (WGS) entry which is preliminary data.</text>
</comment>
<dbReference type="AlphaFoldDB" id="A0A417YMY3"/>